<name>A0A4R0RM87_9APHY</name>
<keyword evidence="2" id="KW-1185">Reference proteome</keyword>
<dbReference type="AlphaFoldDB" id="A0A4R0RM87"/>
<sequence length="241" mass="27986">MQGGVIPKLYGVLYGRKHDKSPVLCLVLERFGNRLQGEFRHLDASKKAKILNKLVEAHHGGLLHLDFAERNVVEKDGDFRIIDLRHAQNHPECRWTYDFEKHIGDSTVADDDPTVRCSALMRHAEEMEFWDHGVVYLCRVIIVPKNDKLPDQSVIEQLDTSVGIGTCTNYHPNDLATLAVRYFEEMKARLDEGAKLKDLIRLRPQITYQIHKRWHEEQKIDFIPSDQWDYSGRRSLKLLTC</sequence>
<evidence type="ECO:0000313" key="2">
    <source>
        <dbReference type="Proteomes" id="UP000292702"/>
    </source>
</evidence>
<accession>A0A4R0RM87</accession>
<dbReference type="InterPro" id="IPR011009">
    <property type="entry name" value="Kinase-like_dom_sf"/>
</dbReference>
<gene>
    <name evidence="1" type="ORF">EIP91_000465</name>
</gene>
<dbReference type="OrthoDB" id="2751906at2759"/>
<protein>
    <recommendedName>
        <fullName evidence="3">Protein kinase domain-containing protein</fullName>
    </recommendedName>
</protein>
<dbReference type="SUPFAM" id="SSF56112">
    <property type="entry name" value="Protein kinase-like (PK-like)"/>
    <property type="match status" value="1"/>
</dbReference>
<evidence type="ECO:0000313" key="1">
    <source>
        <dbReference type="EMBL" id="TCD67125.1"/>
    </source>
</evidence>
<organism evidence="1 2">
    <name type="scientific">Steccherinum ochraceum</name>
    <dbReference type="NCBI Taxonomy" id="92696"/>
    <lineage>
        <taxon>Eukaryota</taxon>
        <taxon>Fungi</taxon>
        <taxon>Dikarya</taxon>
        <taxon>Basidiomycota</taxon>
        <taxon>Agaricomycotina</taxon>
        <taxon>Agaricomycetes</taxon>
        <taxon>Polyporales</taxon>
        <taxon>Steccherinaceae</taxon>
        <taxon>Steccherinum</taxon>
    </lineage>
</organism>
<proteinExistence type="predicted"/>
<dbReference type="EMBL" id="RWJN01000109">
    <property type="protein sequence ID" value="TCD67125.1"/>
    <property type="molecule type" value="Genomic_DNA"/>
</dbReference>
<dbReference type="Proteomes" id="UP000292702">
    <property type="component" value="Unassembled WGS sequence"/>
</dbReference>
<comment type="caution">
    <text evidence="1">The sequence shown here is derived from an EMBL/GenBank/DDBJ whole genome shotgun (WGS) entry which is preliminary data.</text>
</comment>
<evidence type="ECO:0008006" key="3">
    <source>
        <dbReference type="Google" id="ProtNLM"/>
    </source>
</evidence>
<reference evidence="1 2" key="1">
    <citation type="submission" date="2018-11" db="EMBL/GenBank/DDBJ databases">
        <title>Genome assembly of Steccherinum ochraceum LE-BIN_3174, the white-rot fungus of the Steccherinaceae family (The Residual Polyporoid clade, Polyporales, Basidiomycota).</title>
        <authorList>
            <person name="Fedorova T.V."/>
            <person name="Glazunova O.A."/>
            <person name="Landesman E.O."/>
            <person name="Moiseenko K.V."/>
            <person name="Psurtseva N.V."/>
            <person name="Savinova O.S."/>
            <person name="Shakhova N.V."/>
            <person name="Tyazhelova T.V."/>
            <person name="Vasina D.V."/>
        </authorList>
    </citation>
    <scope>NUCLEOTIDE SEQUENCE [LARGE SCALE GENOMIC DNA]</scope>
    <source>
        <strain evidence="1 2">LE-BIN_3174</strain>
    </source>
</reference>